<dbReference type="PANTHER" id="PTHR11795">
    <property type="entry name" value="BRANCHED-CHAIN AMINO ACID TRANSPORT SYSTEM PERMEASE PROTEIN LIVH"/>
    <property type="match status" value="1"/>
</dbReference>
<dbReference type="GO" id="GO:0005304">
    <property type="term" value="F:L-valine transmembrane transporter activity"/>
    <property type="evidence" value="ECO:0007669"/>
    <property type="project" value="TreeGrafter"/>
</dbReference>
<keyword evidence="12" id="KW-1185">Reference proteome</keyword>
<evidence type="ECO:0000256" key="10">
    <source>
        <dbReference type="SAM" id="Phobius"/>
    </source>
</evidence>
<evidence type="ECO:0000256" key="9">
    <source>
        <dbReference type="ARBA" id="ARBA00037998"/>
    </source>
</evidence>
<dbReference type="InterPro" id="IPR001851">
    <property type="entry name" value="ABC_transp_permease"/>
</dbReference>
<keyword evidence="2" id="KW-0813">Transport</keyword>
<keyword evidence="4" id="KW-0997">Cell inner membrane</keyword>
<dbReference type="Pfam" id="PF02653">
    <property type="entry name" value="BPD_transp_2"/>
    <property type="match status" value="1"/>
</dbReference>
<comment type="subcellular location">
    <subcellularLocation>
        <location evidence="1">Cell membrane</location>
        <topology evidence="1">Multi-pass membrane protein</topology>
    </subcellularLocation>
</comment>
<evidence type="ECO:0000256" key="6">
    <source>
        <dbReference type="ARBA" id="ARBA00022970"/>
    </source>
</evidence>
<feature type="transmembrane region" description="Helical" evidence="10">
    <location>
        <begin position="78"/>
        <end position="95"/>
    </location>
</feature>
<feature type="transmembrane region" description="Helical" evidence="10">
    <location>
        <begin position="224"/>
        <end position="247"/>
    </location>
</feature>
<dbReference type="GO" id="GO:0015188">
    <property type="term" value="F:L-isoleucine transmembrane transporter activity"/>
    <property type="evidence" value="ECO:0007669"/>
    <property type="project" value="TreeGrafter"/>
</dbReference>
<dbReference type="PANTHER" id="PTHR11795:SF371">
    <property type="entry name" value="HIGH-AFFINITY BRANCHED-CHAIN AMINO ACID TRANSPORT SYSTEM PERMEASE PROTEIN LIVH"/>
    <property type="match status" value="1"/>
</dbReference>
<feature type="transmembrane region" description="Helical" evidence="10">
    <location>
        <begin position="170"/>
        <end position="194"/>
    </location>
</feature>
<dbReference type="EMBL" id="SLYC01000012">
    <property type="protein sequence ID" value="TCQ02906.1"/>
    <property type="molecule type" value="Genomic_DNA"/>
</dbReference>
<feature type="transmembrane region" description="Helical" evidence="10">
    <location>
        <begin position="129"/>
        <end position="150"/>
    </location>
</feature>
<evidence type="ECO:0000256" key="5">
    <source>
        <dbReference type="ARBA" id="ARBA00022692"/>
    </source>
</evidence>
<keyword evidence="8 10" id="KW-0472">Membrane</keyword>
<accession>A0A4R2TJF6</accession>
<keyword evidence="5 10" id="KW-0812">Transmembrane</keyword>
<evidence type="ECO:0000256" key="3">
    <source>
        <dbReference type="ARBA" id="ARBA00022475"/>
    </source>
</evidence>
<dbReference type="GO" id="GO:0015190">
    <property type="term" value="F:L-leucine transmembrane transporter activity"/>
    <property type="evidence" value="ECO:0007669"/>
    <property type="project" value="TreeGrafter"/>
</dbReference>
<dbReference type="AlphaFoldDB" id="A0A4R2TJF6"/>
<protein>
    <submittedName>
        <fullName evidence="11">Amino acid/amide ABC transporter membrane protein 1 (HAAT family)</fullName>
    </submittedName>
</protein>
<dbReference type="GO" id="GO:0015192">
    <property type="term" value="F:L-phenylalanine transmembrane transporter activity"/>
    <property type="evidence" value="ECO:0007669"/>
    <property type="project" value="TreeGrafter"/>
</dbReference>
<evidence type="ECO:0000256" key="1">
    <source>
        <dbReference type="ARBA" id="ARBA00004651"/>
    </source>
</evidence>
<gene>
    <name evidence="11" type="ORF">EDD79_101236</name>
</gene>
<dbReference type="Gene3D" id="1.10.3470.10">
    <property type="entry name" value="ABC transporter involved in vitamin B12 uptake, BtuC"/>
    <property type="match status" value="1"/>
</dbReference>
<feature type="transmembrane region" description="Helical" evidence="10">
    <location>
        <begin position="304"/>
        <end position="323"/>
    </location>
</feature>
<evidence type="ECO:0000256" key="7">
    <source>
        <dbReference type="ARBA" id="ARBA00022989"/>
    </source>
</evidence>
<feature type="transmembrane region" description="Helical" evidence="10">
    <location>
        <begin position="259"/>
        <end position="283"/>
    </location>
</feature>
<evidence type="ECO:0000313" key="11">
    <source>
        <dbReference type="EMBL" id="TCQ02906.1"/>
    </source>
</evidence>
<dbReference type="GO" id="GO:1903806">
    <property type="term" value="P:L-isoleucine import across plasma membrane"/>
    <property type="evidence" value="ECO:0007669"/>
    <property type="project" value="TreeGrafter"/>
</dbReference>
<dbReference type="GO" id="GO:0015808">
    <property type="term" value="P:L-alanine transport"/>
    <property type="evidence" value="ECO:0007669"/>
    <property type="project" value="TreeGrafter"/>
</dbReference>
<keyword evidence="6" id="KW-0029">Amino-acid transport</keyword>
<proteinExistence type="inferred from homology"/>
<evidence type="ECO:0000256" key="4">
    <source>
        <dbReference type="ARBA" id="ARBA00022519"/>
    </source>
</evidence>
<dbReference type="GO" id="GO:0042941">
    <property type="term" value="P:D-alanine transmembrane transport"/>
    <property type="evidence" value="ECO:0007669"/>
    <property type="project" value="TreeGrafter"/>
</dbReference>
<feature type="transmembrane region" description="Helical" evidence="10">
    <location>
        <begin position="44"/>
        <end position="66"/>
    </location>
</feature>
<evidence type="ECO:0000313" key="12">
    <source>
        <dbReference type="Proteomes" id="UP000295504"/>
    </source>
</evidence>
<keyword evidence="3" id="KW-1003">Cell membrane</keyword>
<dbReference type="CDD" id="cd06582">
    <property type="entry name" value="TM_PBP1_LivH_like"/>
    <property type="match status" value="1"/>
</dbReference>
<comment type="similarity">
    <text evidence="9">Belongs to the binding-protein-dependent transport system permease family. LivHM subfamily.</text>
</comment>
<dbReference type="InterPro" id="IPR037294">
    <property type="entry name" value="ABC_BtuC-like"/>
</dbReference>
<dbReference type="InterPro" id="IPR052157">
    <property type="entry name" value="BCAA_transport_permease"/>
</dbReference>
<dbReference type="GO" id="GO:0005886">
    <property type="term" value="C:plasma membrane"/>
    <property type="evidence" value="ECO:0007669"/>
    <property type="project" value="UniProtKB-SubCell"/>
</dbReference>
<evidence type="ECO:0000256" key="8">
    <source>
        <dbReference type="ARBA" id="ARBA00023136"/>
    </source>
</evidence>
<evidence type="ECO:0000256" key="2">
    <source>
        <dbReference type="ARBA" id="ARBA00022448"/>
    </source>
</evidence>
<dbReference type="Proteomes" id="UP000295504">
    <property type="component" value="Unassembled WGS sequence"/>
</dbReference>
<comment type="caution">
    <text evidence="11">The sequence shown here is derived from an EMBL/GenBank/DDBJ whole genome shotgun (WGS) entry which is preliminary data.</text>
</comment>
<sequence>MFYTPLSLIDFKYLPYYYELQNLFIIPNRKYDIKGVKTMDFQQLINGISLGSVYALIALGYTMVYGIIRLINFAHGEVYMLGAFIGFYAITSLGLPFFPALIVAMTVCALLGVLMERLAYKPLRNAPRVAALMTAVGLSLLFQNVTIYFLGAKPKSFPRLTVHTWNVAGVSIRSSQVLILGTAVVLMILLHFIVQKTKMGKAMRAVSFDRDAAMLMGINVDNTISFTFALGSALAAAGGVLVGQYYGMIQPFMGMLPGLKAFVAAVLGGIGSIPGAMIGGMILGVAEAGVSAIRGGYFSTYRDAVSFAILIVILIVKPTGILGKNVREKV</sequence>
<name>A0A4R2TJF6_9FIRM</name>
<organism evidence="11 12">
    <name type="scientific">Serpentinicella alkaliphila</name>
    <dbReference type="NCBI Taxonomy" id="1734049"/>
    <lineage>
        <taxon>Bacteria</taxon>
        <taxon>Bacillati</taxon>
        <taxon>Bacillota</taxon>
        <taxon>Clostridia</taxon>
        <taxon>Peptostreptococcales</taxon>
        <taxon>Natronincolaceae</taxon>
        <taxon>Serpentinicella</taxon>
    </lineage>
</organism>
<keyword evidence="7 10" id="KW-1133">Transmembrane helix</keyword>
<reference evidence="11 12" key="1">
    <citation type="submission" date="2019-03" db="EMBL/GenBank/DDBJ databases">
        <title>Genomic Encyclopedia of Type Strains, Phase IV (KMG-IV): sequencing the most valuable type-strain genomes for metagenomic binning, comparative biology and taxonomic classification.</title>
        <authorList>
            <person name="Goeker M."/>
        </authorList>
    </citation>
    <scope>NUCLEOTIDE SEQUENCE [LARGE SCALE GENOMIC DNA]</scope>
    <source>
        <strain evidence="11 12">DSM 100013</strain>
    </source>
</reference>